<evidence type="ECO:0000313" key="2">
    <source>
        <dbReference type="Proteomes" id="UP001589733"/>
    </source>
</evidence>
<keyword evidence="2" id="KW-1185">Reference proteome</keyword>
<proteinExistence type="predicted"/>
<accession>A0ABV6B0Q1</accession>
<evidence type="ECO:0000313" key="1">
    <source>
        <dbReference type="EMBL" id="MFB9993324.1"/>
    </source>
</evidence>
<dbReference type="RefSeq" id="WP_380011910.1">
    <property type="nucleotide sequence ID" value="NZ_JBHLYR010000045.1"/>
</dbReference>
<gene>
    <name evidence="1" type="ORF">ACFFLM_15225</name>
</gene>
<name>A0ABV6B0Q1_9DEIO</name>
<reference evidence="1 2" key="1">
    <citation type="submission" date="2024-09" db="EMBL/GenBank/DDBJ databases">
        <authorList>
            <person name="Sun Q."/>
            <person name="Mori K."/>
        </authorList>
    </citation>
    <scope>NUCLEOTIDE SEQUENCE [LARGE SCALE GENOMIC DNA]</scope>
    <source>
        <strain evidence="1 2">JCM 13503</strain>
    </source>
</reference>
<organism evidence="1 2">
    <name type="scientific">Deinococcus oregonensis</name>
    <dbReference type="NCBI Taxonomy" id="1805970"/>
    <lineage>
        <taxon>Bacteria</taxon>
        <taxon>Thermotogati</taxon>
        <taxon>Deinococcota</taxon>
        <taxon>Deinococci</taxon>
        <taxon>Deinococcales</taxon>
        <taxon>Deinococcaceae</taxon>
        <taxon>Deinococcus</taxon>
    </lineage>
</organism>
<protein>
    <submittedName>
        <fullName evidence="1">Uncharacterized protein</fullName>
    </submittedName>
</protein>
<sequence length="266" mass="29912">MNPSAFDQNLQHFNAKYRPHLQALASVLATRGVARLHYGVDYVNDDGDQADYAVYEYADGRSIEQGNWPPELEYDVFLYGVQYCQPYTFEVATATLHLDTQGGQVNTEENVLRNYHTPQRRQLLEQQADVYDEHGDELGIFNAVHADELQELADELKAQGLELLYFGIDALTENGEAQYPLSDWCAVQRGGREELVSCLPALQAREDLWEDLPSFGAFSLDLTTAQVSEDEQGGSVELELNVSRAFHTAFQRQAILESGLREADSL</sequence>
<dbReference type="EMBL" id="JBHLYR010000045">
    <property type="protein sequence ID" value="MFB9993324.1"/>
    <property type="molecule type" value="Genomic_DNA"/>
</dbReference>
<comment type="caution">
    <text evidence="1">The sequence shown here is derived from an EMBL/GenBank/DDBJ whole genome shotgun (WGS) entry which is preliminary data.</text>
</comment>
<dbReference type="Proteomes" id="UP001589733">
    <property type="component" value="Unassembled WGS sequence"/>
</dbReference>